<comment type="caution">
    <text evidence="1">The sequence shown here is derived from an EMBL/GenBank/DDBJ whole genome shotgun (WGS) entry which is preliminary data.</text>
</comment>
<dbReference type="EMBL" id="JAFEMO010000002">
    <property type="protein sequence ID" value="KAH7574985.1"/>
    <property type="molecule type" value="Genomic_DNA"/>
</dbReference>
<name>A0ABQ8IE98_9ROSI</name>
<sequence>MYVTRPLSMYKKFPSALQLPPPEGPNSGILVILDEEAEPTCCFGTCKSDELLELPFPQNKNLRTRYSTSTNNGTHVSYNKVVFIPVLNQPLSSNCYYAIQPRGSHKGEAFASSNQEDMTTCCFCRVVSDVKPQAFDPKNHYQQFEIFSKGSSGFFAKSLAPDGFPPDFLRRKGWKLVMETARNLEIDEALGLDMELRARLPDFNFPLSNKSSKPVTVGKWYIPFIFIKEGTLKDQMNRSMYYETTLEQRWEQIFSCGNNGQKEDNNAVVVVVDVAVEREVVSLFGGERETVVPADNHIERRVVDGVMWFKSSTTNSRDVGLSSEIVERMNWEEERVGWVRGNERQVCVKTDEQCCGGAHGTGSDQWRKFGCYVLVERFVLKRMDGSLLLTYDFKHTHHTRSKWE</sequence>
<reference evidence="1 2" key="1">
    <citation type="submission" date="2021-02" db="EMBL/GenBank/DDBJ databases">
        <title>Plant Genome Project.</title>
        <authorList>
            <person name="Zhang R.-G."/>
        </authorList>
    </citation>
    <scope>NUCLEOTIDE SEQUENCE [LARGE SCALE GENOMIC DNA]</scope>
    <source>
        <tissue evidence="1">Leaves</tissue>
    </source>
</reference>
<evidence type="ECO:0000313" key="1">
    <source>
        <dbReference type="EMBL" id="KAH7574985.1"/>
    </source>
</evidence>
<organism evidence="1 2">
    <name type="scientific">Xanthoceras sorbifolium</name>
    <dbReference type="NCBI Taxonomy" id="99658"/>
    <lineage>
        <taxon>Eukaryota</taxon>
        <taxon>Viridiplantae</taxon>
        <taxon>Streptophyta</taxon>
        <taxon>Embryophyta</taxon>
        <taxon>Tracheophyta</taxon>
        <taxon>Spermatophyta</taxon>
        <taxon>Magnoliopsida</taxon>
        <taxon>eudicotyledons</taxon>
        <taxon>Gunneridae</taxon>
        <taxon>Pentapetalae</taxon>
        <taxon>rosids</taxon>
        <taxon>malvids</taxon>
        <taxon>Sapindales</taxon>
        <taxon>Sapindaceae</taxon>
        <taxon>Xanthoceroideae</taxon>
        <taxon>Xanthoceras</taxon>
    </lineage>
</organism>
<dbReference type="Proteomes" id="UP000827721">
    <property type="component" value="Unassembled WGS sequence"/>
</dbReference>
<keyword evidence="2" id="KW-1185">Reference proteome</keyword>
<proteinExistence type="predicted"/>
<dbReference type="InterPro" id="IPR010683">
    <property type="entry name" value="DUF1262"/>
</dbReference>
<dbReference type="Pfam" id="PF06880">
    <property type="entry name" value="DUF1262"/>
    <property type="match status" value="1"/>
</dbReference>
<accession>A0ABQ8IE98</accession>
<protein>
    <submittedName>
        <fullName evidence="1">Uncharacterized protein</fullName>
    </submittedName>
</protein>
<gene>
    <name evidence="1" type="ORF">JRO89_XS02G0030000</name>
</gene>
<dbReference type="PANTHER" id="PTHR31050">
    <property type="entry name" value="OS08G0413200 PROTEIN"/>
    <property type="match status" value="1"/>
</dbReference>
<evidence type="ECO:0000313" key="2">
    <source>
        <dbReference type="Proteomes" id="UP000827721"/>
    </source>
</evidence>
<dbReference type="PANTHER" id="PTHR31050:SF3">
    <property type="entry name" value="OS08G0412800 PROTEIN"/>
    <property type="match status" value="1"/>
</dbReference>